<proteinExistence type="predicted"/>
<dbReference type="Gene3D" id="1.25.40.10">
    <property type="entry name" value="Tetratricopeptide repeat domain"/>
    <property type="match status" value="1"/>
</dbReference>
<feature type="repeat" description="TPR" evidence="1">
    <location>
        <begin position="199"/>
        <end position="232"/>
    </location>
</feature>
<accession>A0ABV7Y069</accession>
<organism evidence="3 4">
    <name type="scientific">Chryseobacterium tructae</name>
    <dbReference type="NCBI Taxonomy" id="1037380"/>
    <lineage>
        <taxon>Bacteria</taxon>
        <taxon>Pseudomonadati</taxon>
        <taxon>Bacteroidota</taxon>
        <taxon>Flavobacteriia</taxon>
        <taxon>Flavobacteriales</taxon>
        <taxon>Weeksellaceae</taxon>
        <taxon>Chryseobacterium group</taxon>
        <taxon>Chryseobacterium</taxon>
    </lineage>
</organism>
<feature type="chain" id="PRO_5046280121" evidence="2">
    <location>
        <begin position="25"/>
        <end position="282"/>
    </location>
</feature>
<dbReference type="InterPro" id="IPR011990">
    <property type="entry name" value="TPR-like_helical_dom_sf"/>
</dbReference>
<sequence length="282" mass="32520">MKNKAFKVISVTCLFFLNFLSAQSNYYDLDLDHLQDEVVLEKNLVTVHFGNKKTSSFELPEITALKNTSLGYTNPSEITIHYGGDRGLYGAVNLLYKKDWYIKNVNFYNPCQECEDQNFKILTKNINLPLKNIDSEALEIDSKGFKSLTFFDHQGIIKPYKDLKKLYVDLLSYPVLSERFNKTGLLDFKKKFSLSQSNVDSYNNIAFALLNNGNYTGAIELLKEIISKSPNRTVAYLNLADSYWNTGEKENGKEYYKKYISLILTQKKDRSKVPGYVYTRIK</sequence>
<dbReference type="InterPro" id="IPR019734">
    <property type="entry name" value="TPR_rpt"/>
</dbReference>
<feature type="signal peptide" evidence="2">
    <location>
        <begin position="1"/>
        <end position="24"/>
    </location>
</feature>
<dbReference type="PROSITE" id="PS50005">
    <property type="entry name" value="TPR"/>
    <property type="match status" value="1"/>
</dbReference>
<reference evidence="4" key="1">
    <citation type="journal article" date="2019" name="Int. J. Syst. Evol. Microbiol.">
        <title>The Global Catalogue of Microorganisms (GCM) 10K type strain sequencing project: providing services to taxonomists for standard genome sequencing and annotation.</title>
        <authorList>
            <consortium name="The Broad Institute Genomics Platform"/>
            <consortium name="The Broad Institute Genome Sequencing Center for Infectious Disease"/>
            <person name="Wu L."/>
            <person name="Ma J."/>
        </authorList>
    </citation>
    <scope>NUCLEOTIDE SEQUENCE [LARGE SCALE GENOMIC DNA]</scope>
    <source>
        <strain evidence="4">CECT 7798</strain>
    </source>
</reference>
<keyword evidence="4" id="KW-1185">Reference proteome</keyword>
<evidence type="ECO:0000256" key="2">
    <source>
        <dbReference type="SAM" id="SignalP"/>
    </source>
</evidence>
<gene>
    <name evidence="3" type="ORF">ACFONJ_21855</name>
</gene>
<dbReference type="SMART" id="SM00028">
    <property type="entry name" value="TPR"/>
    <property type="match status" value="2"/>
</dbReference>
<name>A0ABV7Y069_9FLAO</name>
<evidence type="ECO:0000256" key="1">
    <source>
        <dbReference type="PROSITE-ProRule" id="PRU00339"/>
    </source>
</evidence>
<dbReference type="Proteomes" id="UP001595735">
    <property type="component" value="Unassembled WGS sequence"/>
</dbReference>
<evidence type="ECO:0000313" key="3">
    <source>
        <dbReference type="EMBL" id="MFC3758636.1"/>
    </source>
</evidence>
<comment type="caution">
    <text evidence="3">The sequence shown here is derived from an EMBL/GenBank/DDBJ whole genome shotgun (WGS) entry which is preliminary data.</text>
</comment>
<dbReference type="SUPFAM" id="SSF48452">
    <property type="entry name" value="TPR-like"/>
    <property type="match status" value="1"/>
</dbReference>
<keyword evidence="2" id="KW-0732">Signal</keyword>
<dbReference type="Pfam" id="PF14559">
    <property type="entry name" value="TPR_19"/>
    <property type="match status" value="1"/>
</dbReference>
<keyword evidence="1" id="KW-0802">TPR repeat</keyword>
<dbReference type="EMBL" id="JBHRYO010000002">
    <property type="protein sequence ID" value="MFC3758636.1"/>
    <property type="molecule type" value="Genomic_DNA"/>
</dbReference>
<dbReference type="RefSeq" id="WP_290300650.1">
    <property type="nucleotide sequence ID" value="NZ_JAUFQR010000001.1"/>
</dbReference>
<evidence type="ECO:0000313" key="4">
    <source>
        <dbReference type="Proteomes" id="UP001595735"/>
    </source>
</evidence>
<protein>
    <submittedName>
        <fullName evidence="3">Type IV pilus biogenesis/stability protein PilW</fullName>
    </submittedName>
</protein>